<comment type="similarity">
    <text evidence="1">Belongs to the ROK (NagC/XylR) family.</text>
</comment>
<dbReference type="AlphaFoldDB" id="A0A7C1GU25"/>
<dbReference type="InterPro" id="IPR000600">
    <property type="entry name" value="ROK"/>
</dbReference>
<name>A0A7C1GU25_9BACT</name>
<evidence type="ECO:0000256" key="1">
    <source>
        <dbReference type="ARBA" id="ARBA00006479"/>
    </source>
</evidence>
<proteinExistence type="inferred from homology"/>
<accession>A0A7C1GU25</accession>
<dbReference type="InterPro" id="IPR043129">
    <property type="entry name" value="ATPase_NBD"/>
</dbReference>
<dbReference type="Gene3D" id="3.30.420.40">
    <property type="match status" value="2"/>
</dbReference>
<organism evidence="2">
    <name type="scientific">Mesotoga infera</name>
    <dbReference type="NCBI Taxonomy" id="1236046"/>
    <lineage>
        <taxon>Bacteria</taxon>
        <taxon>Thermotogati</taxon>
        <taxon>Thermotogota</taxon>
        <taxon>Thermotogae</taxon>
        <taxon>Kosmotogales</taxon>
        <taxon>Kosmotogaceae</taxon>
        <taxon>Mesotoga</taxon>
    </lineage>
</organism>
<dbReference type="PANTHER" id="PTHR18964">
    <property type="entry name" value="ROK (REPRESSOR, ORF, KINASE) FAMILY"/>
    <property type="match status" value="1"/>
</dbReference>
<evidence type="ECO:0000313" key="2">
    <source>
        <dbReference type="EMBL" id="HDP79061.1"/>
    </source>
</evidence>
<dbReference type="EMBL" id="DSBT01000401">
    <property type="protein sequence ID" value="HDP79061.1"/>
    <property type="molecule type" value="Genomic_DNA"/>
</dbReference>
<protein>
    <submittedName>
        <fullName evidence="2">ROK family protein</fullName>
    </submittedName>
</protein>
<dbReference type="SUPFAM" id="SSF53067">
    <property type="entry name" value="Actin-like ATPase domain"/>
    <property type="match status" value="1"/>
</dbReference>
<dbReference type="Proteomes" id="UP000886198">
    <property type="component" value="Unassembled WGS sequence"/>
</dbReference>
<reference evidence="2" key="1">
    <citation type="journal article" date="2020" name="mSystems">
        <title>Genome- and Community-Level Interaction Insights into Carbon Utilization and Element Cycling Functions of Hydrothermarchaeota in Hydrothermal Sediment.</title>
        <authorList>
            <person name="Zhou Z."/>
            <person name="Liu Y."/>
            <person name="Xu W."/>
            <person name="Pan J."/>
            <person name="Luo Z.H."/>
            <person name="Li M."/>
        </authorList>
    </citation>
    <scope>NUCLEOTIDE SEQUENCE [LARGE SCALE GENOMIC DNA]</scope>
    <source>
        <strain evidence="2">SpSt-1179</strain>
    </source>
</reference>
<dbReference type="PANTHER" id="PTHR18964:SF149">
    <property type="entry name" value="BIFUNCTIONAL UDP-N-ACETYLGLUCOSAMINE 2-EPIMERASE_N-ACETYLMANNOSAMINE KINASE"/>
    <property type="match status" value="1"/>
</dbReference>
<dbReference type="PROSITE" id="PS01125">
    <property type="entry name" value="ROK"/>
    <property type="match status" value="1"/>
</dbReference>
<gene>
    <name evidence="2" type="ORF">ENN47_12985</name>
</gene>
<comment type="caution">
    <text evidence="2">The sequence shown here is derived from an EMBL/GenBank/DDBJ whole genome shotgun (WGS) entry which is preliminary data.</text>
</comment>
<dbReference type="Pfam" id="PF00480">
    <property type="entry name" value="ROK"/>
    <property type="match status" value="1"/>
</dbReference>
<sequence>MFALGIDIGGTMIKTGVVDSSGALSGKRLYATSLDLKEQLMEIVQEELTSNELDAIGIGTAGRVDPITGCVSLATANLANWTGMPLKSLIEEKTGVHTAVLNDANAAALGEWFCNYPHTETLVMLTVGTGLGGGVIINGEPLPGKRGEAGEFGHVTLHPGGKPCNCGKTGCAEEYISMRLIHSLAAAAAGHEMTRATLIEQYLNGNPVVEKAVNTVADDLAIMIDSVFLSFDPDVVVVGGGVCELGTRFLETLREELAPLSRSSLYTPDDVVLSLSGNDAGIIGAAVYAIGRGKNR</sequence>
<dbReference type="InterPro" id="IPR049874">
    <property type="entry name" value="ROK_cs"/>
</dbReference>